<dbReference type="Proteomes" id="UP000748308">
    <property type="component" value="Unassembled WGS sequence"/>
</dbReference>
<dbReference type="InterPro" id="IPR003593">
    <property type="entry name" value="AAA+_ATPase"/>
</dbReference>
<dbReference type="GO" id="GO:0030257">
    <property type="term" value="C:type III protein secretion system complex"/>
    <property type="evidence" value="ECO:0007669"/>
    <property type="project" value="InterPro"/>
</dbReference>
<comment type="catalytic activity">
    <reaction evidence="8">
        <text>ATP + H2O + cellular proteinSide 1 = ADP + phosphate + cellular proteinSide 2.</text>
        <dbReference type="EC" id="7.4.2.8"/>
    </reaction>
</comment>
<evidence type="ECO:0000313" key="10">
    <source>
        <dbReference type="EMBL" id="MBM3318718.1"/>
    </source>
</evidence>
<comment type="caution">
    <text evidence="10">The sequence shown here is derived from an EMBL/GenBank/DDBJ whole genome shotgun (WGS) entry which is preliminary data.</text>
</comment>
<feature type="domain" description="AAA+ ATPase" evidence="9">
    <location>
        <begin position="155"/>
        <end position="335"/>
    </location>
</feature>
<evidence type="ECO:0000256" key="5">
    <source>
        <dbReference type="ARBA" id="ARBA00022840"/>
    </source>
</evidence>
<organism evidence="10 11">
    <name type="scientific">Eiseniibacteriota bacterium</name>
    <dbReference type="NCBI Taxonomy" id="2212470"/>
    <lineage>
        <taxon>Bacteria</taxon>
        <taxon>Candidatus Eiseniibacteriota</taxon>
    </lineage>
</organism>
<proteinExistence type="predicted"/>
<sequence length="455" mass="48304">MRPEDLRVAERAMARVPAVAEAGRVLRVAGGVVEATGPRVPVGELCVVETAAGLPAEVIGFRADAMLLMPLGASRGIRPGALVSGRRRPLSVRAGDGVLGRILDGRGDPIDGLGPLRGALRPITAEAPAPLERRRIHEPLATGVRAIDGLLTCGKGQRLGIFAGSGVGKSVLLGTIARHARADVNVIALVGERGREVRDFLERDLGDGLARSVVVVATAEQPPLLRIKAAMVALTLAEHFRERGRDVLFMMDSLTRAVMAQREIGLAAGEPPTTKGYPPSAFALLPQLLERVGAARRGSITGLFAVLVEADDLSEPVSDASRAILDGHIALSRRLAQRNHYPAVDVLASVSRIMPQVATPEHLSAAEEIRRLLAVHAEVEEVLNLGAYVAGSNPAVDEAIERLPAIRAFLTQRPPDGSTYEETLARLRQLAAPVQARREEAPMAPALTPAGWRRS</sequence>
<evidence type="ECO:0000256" key="6">
    <source>
        <dbReference type="ARBA" id="ARBA00022927"/>
    </source>
</evidence>
<dbReference type="InterPro" id="IPR027417">
    <property type="entry name" value="P-loop_NTPase"/>
</dbReference>
<keyword evidence="3" id="KW-0963">Cytoplasm</keyword>
<dbReference type="GO" id="GO:0016887">
    <property type="term" value="F:ATP hydrolysis activity"/>
    <property type="evidence" value="ECO:0007669"/>
    <property type="project" value="InterPro"/>
</dbReference>
<evidence type="ECO:0000256" key="2">
    <source>
        <dbReference type="ARBA" id="ARBA00022448"/>
    </source>
</evidence>
<keyword evidence="4" id="KW-0547">Nucleotide-binding</keyword>
<dbReference type="NCBIfam" id="TIGR01026">
    <property type="entry name" value="fliI_yscN"/>
    <property type="match status" value="1"/>
</dbReference>
<dbReference type="PROSITE" id="PS00152">
    <property type="entry name" value="ATPASE_ALPHA_BETA"/>
    <property type="match status" value="1"/>
</dbReference>
<accession>A0A937XF26</accession>
<keyword evidence="2" id="KW-0813">Transport</keyword>
<dbReference type="GO" id="GO:0046933">
    <property type="term" value="F:proton-transporting ATP synthase activity, rotational mechanism"/>
    <property type="evidence" value="ECO:0007669"/>
    <property type="project" value="TreeGrafter"/>
</dbReference>
<protein>
    <submittedName>
        <fullName evidence="10">FliI/YscN family ATPase</fullName>
    </submittedName>
</protein>
<dbReference type="FunFam" id="3.40.50.12240:FF:000002">
    <property type="entry name" value="Flagellum-specific ATP synthase FliI"/>
    <property type="match status" value="1"/>
</dbReference>
<dbReference type="GO" id="GO:0030254">
    <property type="term" value="P:protein secretion by the type III secretion system"/>
    <property type="evidence" value="ECO:0007669"/>
    <property type="project" value="InterPro"/>
</dbReference>
<evidence type="ECO:0000256" key="3">
    <source>
        <dbReference type="ARBA" id="ARBA00022490"/>
    </source>
</evidence>
<keyword evidence="7" id="KW-1278">Translocase</keyword>
<evidence type="ECO:0000259" key="9">
    <source>
        <dbReference type="SMART" id="SM00382"/>
    </source>
</evidence>
<dbReference type="PANTHER" id="PTHR15184">
    <property type="entry name" value="ATP SYNTHASE"/>
    <property type="match status" value="1"/>
</dbReference>
<dbReference type="InterPro" id="IPR000194">
    <property type="entry name" value="ATPase_F1/V1/A1_a/bsu_nucl-bd"/>
</dbReference>
<keyword evidence="6" id="KW-0653">Protein transport</keyword>
<evidence type="ECO:0000313" key="11">
    <source>
        <dbReference type="Proteomes" id="UP000748308"/>
    </source>
</evidence>
<evidence type="ECO:0000256" key="8">
    <source>
        <dbReference type="ARBA" id="ARBA00034006"/>
    </source>
</evidence>
<gene>
    <name evidence="10" type="ORF">FJY75_12780</name>
</gene>
<name>A0A937XF26_UNCEI</name>
<evidence type="ECO:0000256" key="7">
    <source>
        <dbReference type="ARBA" id="ARBA00022967"/>
    </source>
</evidence>
<dbReference type="PANTHER" id="PTHR15184:SF9">
    <property type="entry name" value="SPI-1 TYPE 3 SECRETION SYSTEM ATPASE"/>
    <property type="match status" value="1"/>
</dbReference>
<dbReference type="Gene3D" id="3.40.50.12240">
    <property type="match status" value="1"/>
</dbReference>
<dbReference type="Pfam" id="PF00006">
    <property type="entry name" value="ATP-synt_ab"/>
    <property type="match status" value="1"/>
</dbReference>
<dbReference type="InterPro" id="IPR040627">
    <property type="entry name" value="T3SS_ATPase_C"/>
</dbReference>
<dbReference type="Pfam" id="PF18269">
    <property type="entry name" value="T3SS_ATPase_C"/>
    <property type="match status" value="1"/>
</dbReference>
<dbReference type="GO" id="GO:0005524">
    <property type="term" value="F:ATP binding"/>
    <property type="evidence" value="ECO:0007669"/>
    <property type="project" value="UniProtKB-KW"/>
</dbReference>
<evidence type="ECO:0000256" key="1">
    <source>
        <dbReference type="ARBA" id="ARBA00004496"/>
    </source>
</evidence>
<dbReference type="CDD" id="cd01136">
    <property type="entry name" value="ATPase_flagellum-secretory_path_III"/>
    <property type="match status" value="1"/>
</dbReference>
<reference evidence="10" key="1">
    <citation type="submission" date="2019-03" db="EMBL/GenBank/DDBJ databases">
        <title>Lake Tanganyika Metagenome-Assembled Genomes (MAGs).</title>
        <authorList>
            <person name="Tran P."/>
        </authorList>
    </citation>
    <scope>NUCLEOTIDE SEQUENCE</scope>
    <source>
        <strain evidence="10">M_DeepCast_400m_m2_100</strain>
    </source>
</reference>
<dbReference type="GO" id="GO:0005737">
    <property type="term" value="C:cytoplasm"/>
    <property type="evidence" value="ECO:0007669"/>
    <property type="project" value="UniProtKB-SubCell"/>
</dbReference>
<dbReference type="InterPro" id="IPR005714">
    <property type="entry name" value="ATPase_T3SS_FliI/YscN"/>
</dbReference>
<dbReference type="EMBL" id="VGIY01000457">
    <property type="protein sequence ID" value="MBM3318718.1"/>
    <property type="molecule type" value="Genomic_DNA"/>
</dbReference>
<evidence type="ECO:0000256" key="4">
    <source>
        <dbReference type="ARBA" id="ARBA00022741"/>
    </source>
</evidence>
<dbReference type="GO" id="GO:0008564">
    <property type="term" value="F:protein-exporting ATPase activity"/>
    <property type="evidence" value="ECO:0007669"/>
    <property type="project" value="UniProtKB-EC"/>
</dbReference>
<dbReference type="Pfam" id="PF02874">
    <property type="entry name" value="ATP-synt_ab_N"/>
    <property type="match status" value="1"/>
</dbReference>
<dbReference type="InterPro" id="IPR050053">
    <property type="entry name" value="ATPase_alpha/beta_chains"/>
</dbReference>
<dbReference type="AlphaFoldDB" id="A0A937XF26"/>
<dbReference type="SUPFAM" id="SSF52540">
    <property type="entry name" value="P-loop containing nucleoside triphosphate hydrolases"/>
    <property type="match status" value="1"/>
</dbReference>
<dbReference type="SMART" id="SM00382">
    <property type="entry name" value="AAA"/>
    <property type="match status" value="1"/>
</dbReference>
<dbReference type="InterPro" id="IPR004100">
    <property type="entry name" value="ATPase_F1/V1/A1_a/bsu_N"/>
</dbReference>
<comment type="subcellular location">
    <subcellularLocation>
        <location evidence="1">Cytoplasm</location>
    </subcellularLocation>
</comment>
<dbReference type="CDD" id="cd18117">
    <property type="entry name" value="ATP-synt_flagellum-secretory_path_III_N"/>
    <property type="match status" value="1"/>
</dbReference>
<keyword evidence="5" id="KW-0067">ATP-binding</keyword>
<dbReference type="InterPro" id="IPR020003">
    <property type="entry name" value="ATPase_a/bsu_AS"/>
</dbReference>